<organism evidence="1 2">
    <name type="scientific">Rhododendron molle</name>
    <name type="common">Chinese azalea</name>
    <name type="synonym">Azalea mollis</name>
    <dbReference type="NCBI Taxonomy" id="49168"/>
    <lineage>
        <taxon>Eukaryota</taxon>
        <taxon>Viridiplantae</taxon>
        <taxon>Streptophyta</taxon>
        <taxon>Embryophyta</taxon>
        <taxon>Tracheophyta</taxon>
        <taxon>Spermatophyta</taxon>
        <taxon>Magnoliopsida</taxon>
        <taxon>eudicotyledons</taxon>
        <taxon>Gunneridae</taxon>
        <taxon>Pentapetalae</taxon>
        <taxon>asterids</taxon>
        <taxon>Ericales</taxon>
        <taxon>Ericaceae</taxon>
        <taxon>Ericoideae</taxon>
        <taxon>Rhodoreae</taxon>
        <taxon>Rhododendron</taxon>
    </lineage>
</organism>
<reference evidence="1" key="1">
    <citation type="submission" date="2022-02" db="EMBL/GenBank/DDBJ databases">
        <title>Plant Genome Project.</title>
        <authorList>
            <person name="Zhang R.-G."/>
        </authorList>
    </citation>
    <scope>NUCLEOTIDE SEQUENCE</scope>
    <source>
        <strain evidence="1">AT1</strain>
    </source>
</reference>
<name>A0ACC0N677_RHOML</name>
<proteinExistence type="predicted"/>
<evidence type="ECO:0000313" key="1">
    <source>
        <dbReference type="EMBL" id="KAI8548389.1"/>
    </source>
</evidence>
<dbReference type="EMBL" id="CM046394">
    <property type="protein sequence ID" value="KAI8548389.1"/>
    <property type="molecule type" value="Genomic_DNA"/>
</dbReference>
<comment type="caution">
    <text evidence="1">The sequence shown here is derived from an EMBL/GenBank/DDBJ whole genome shotgun (WGS) entry which is preliminary data.</text>
</comment>
<dbReference type="Proteomes" id="UP001062846">
    <property type="component" value="Chromosome 7"/>
</dbReference>
<gene>
    <name evidence="1" type="ORF">RHMOL_Rhmol07G0270500</name>
</gene>
<sequence>MQNVKVKSDSLTVVILVNELARLGAEQEDIIVSTETPISTREFMIRDGLSVTQVLYKFLCFSLVCNMLQIALAHMQQSFVVF</sequence>
<protein>
    <submittedName>
        <fullName evidence="1">Uncharacterized protein</fullName>
    </submittedName>
</protein>
<accession>A0ACC0N677</accession>
<keyword evidence="2" id="KW-1185">Reference proteome</keyword>
<evidence type="ECO:0000313" key="2">
    <source>
        <dbReference type="Proteomes" id="UP001062846"/>
    </source>
</evidence>